<evidence type="ECO:0000313" key="1">
    <source>
        <dbReference type="EMBL" id="CAB4133537.1"/>
    </source>
</evidence>
<reference evidence="1" key="1">
    <citation type="submission" date="2020-04" db="EMBL/GenBank/DDBJ databases">
        <authorList>
            <person name="Chiriac C."/>
            <person name="Salcher M."/>
            <person name="Ghai R."/>
            <person name="Kavagutti S V."/>
        </authorList>
    </citation>
    <scope>NUCLEOTIDE SEQUENCE</scope>
</reference>
<dbReference type="EMBL" id="LR796274">
    <property type="protein sequence ID" value="CAB4133537.1"/>
    <property type="molecule type" value="Genomic_DNA"/>
</dbReference>
<name>A0A6J5LKD1_9CAUD</name>
<proteinExistence type="predicted"/>
<organism evidence="1">
    <name type="scientific">uncultured Caudovirales phage</name>
    <dbReference type="NCBI Taxonomy" id="2100421"/>
    <lineage>
        <taxon>Viruses</taxon>
        <taxon>Duplodnaviria</taxon>
        <taxon>Heunggongvirae</taxon>
        <taxon>Uroviricota</taxon>
        <taxon>Caudoviricetes</taxon>
        <taxon>Peduoviridae</taxon>
        <taxon>Maltschvirus</taxon>
        <taxon>Maltschvirus maltsch</taxon>
    </lineage>
</organism>
<accession>A0A6J5LKD1</accession>
<protein>
    <submittedName>
        <fullName evidence="1">Uncharacterized protein</fullName>
    </submittedName>
</protein>
<gene>
    <name evidence="1" type="ORF">UFOVP257_259</name>
</gene>
<sequence>MSIKILLFKTHQINITNMAISQIVENSTESFFDSCRYDLVHNKFFVLQLNNFAKNIGDVRNLEWSNNTMYLDKCLESGKKLIFGSHHDSQIDFLKRHYKSDIMTIGINYGEDMYPLLLKNVAEYHIYLLGNGSIQPNENDEILMETLNHHDLVNYYSTEFNSINLVPHSSFVNCDYNIIVNDFLDKSKMADHFRNIGFPFTEESQKYYDQWFSSNSLASSS</sequence>